<feature type="transmembrane region" description="Helical" evidence="7">
    <location>
        <begin position="12"/>
        <end position="31"/>
    </location>
</feature>
<dbReference type="OrthoDB" id="9770347at2"/>
<feature type="transmembrane region" description="Helical" evidence="7">
    <location>
        <begin position="147"/>
        <end position="167"/>
    </location>
</feature>
<dbReference type="PANTHER" id="PTHR30250:SF10">
    <property type="entry name" value="LIPOPOLYSACCHARIDE BIOSYNTHESIS PROTEIN WZXC"/>
    <property type="match status" value="1"/>
</dbReference>
<dbReference type="PANTHER" id="PTHR30250">
    <property type="entry name" value="PST FAMILY PREDICTED COLANIC ACID TRANSPORTER"/>
    <property type="match status" value="1"/>
</dbReference>
<evidence type="ECO:0000256" key="6">
    <source>
        <dbReference type="ARBA" id="ARBA00023136"/>
    </source>
</evidence>
<comment type="similarity">
    <text evidence="2">Belongs to the polysaccharide synthase family.</text>
</comment>
<keyword evidence="4 7" id="KW-0812">Transmembrane</keyword>
<comment type="caution">
    <text evidence="8">The sequence shown here is derived from an EMBL/GenBank/DDBJ whole genome shotgun (WGS) entry which is preliminary data.</text>
</comment>
<dbReference type="Proteomes" id="UP000316330">
    <property type="component" value="Unassembled WGS sequence"/>
</dbReference>
<dbReference type="AlphaFoldDB" id="A0A559JML8"/>
<organism evidence="8 9">
    <name type="scientific">Cohnella terricola</name>
    <dbReference type="NCBI Taxonomy" id="1289167"/>
    <lineage>
        <taxon>Bacteria</taxon>
        <taxon>Bacillati</taxon>
        <taxon>Bacillota</taxon>
        <taxon>Bacilli</taxon>
        <taxon>Bacillales</taxon>
        <taxon>Paenibacillaceae</taxon>
        <taxon>Cohnella</taxon>
    </lineage>
</organism>
<feature type="transmembrane region" description="Helical" evidence="7">
    <location>
        <begin position="444"/>
        <end position="465"/>
    </location>
</feature>
<reference evidence="8 9" key="1">
    <citation type="submission" date="2019-07" db="EMBL/GenBank/DDBJ databases">
        <authorList>
            <person name="Kim J."/>
        </authorList>
    </citation>
    <scope>NUCLEOTIDE SEQUENCE [LARGE SCALE GENOMIC DNA]</scope>
    <source>
        <strain evidence="8 9">G13</strain>
    </source>
</reference>
<evidence type="ECO:0000256" key="7">
    <source>
        <dbReference type="SAM" id="Phobius"/>
    </source>
</evidence>
<dbReference type="GO" id="GO:0005886">
    <property type="term" value="C:plasma membrane"/>
    <property type="evidence" value="ECO:0007669"/>
    <property type="project" value="UniProtKB-SubCell"/>
</dbReference>
<keyword evidence="5 7" id="KW-1133">Transmembrane helix</keyword>
<keyword evidence="3" id="KW-1003">Cell membrane</keyword>
<dbReference type="Pfam" id="PF13440">
    <property type="entry name" value="Polysacc_synt_3"/>
    <property type="match status" value="1"/>
</dbReference>
<dbReference type="InterPro" id="IPR050833">
    <property type="entry name" value="Poly_Biosynth_Transport"/>
</dbReference>
<accession>A0A559JML8</accession>
<feature type="transmembrane region" description="Helical" evidence="7">
    <location>
        <begin position="79"/>
        <end position="102"/>
    </location>
</feature>
<feature type="transmembrane region" description="Helical" evidence="7">
    <location>
        <begin position="383"/>
        <end position="401"/>
    </location>
</feature>
<name>A0A559JML8_9BACL</name>
<evidence type="ECO:0000256" key="3">
    <source>
        <dbReference type="ARBA" id="ARBA00022475"/>
    </source>
</evidence>
<proteinExistence type="inferred from homology"/>
<dbReference type="EMBL" id="VNJJ01000004">
    <property type="protein sequence ID" value="TVY01122.1"/>
    <property type="molecule type" value="Genomic_DNA"/>
</dbReference>
<feature type="transmembrane region" description="Helical" evidence="7">
    <location>
        <begin position="358"/>
        <end position="377"/>
    </location>
</feature>
<evidence type="ECO:0000313" key="8">
    <source>
        <dbReference type="EMBL" id="TVY01122.1"/>
    </source>
</evidence>
<gene>
    <name evidence="8" type="ORF">FPZ45_08170</name>
</gene>
<dbReference type="NCBIfam" id="NF007773">
    <property type="entry name" value="PRK10459.1"/>
    <property type="match status" value="1"/>
</dbReference>
<feature type="transmembrane region" description="Helical" evidence="7">
    <location>
        <begin position="413"/>
        <end position="438"/>
    </location>
</feature>
<evidence type="ECO:0000256" key="2">
    <source>
        <dbReference type="ARBA" id="ARBA00007430"/>
    </source>
</evidence>
<feature type="transmembrane region" description="Helical" evidence="7">
    <location>
        <begin position="324"/>
        <end position="346"/>
    </location>
</feature>
<dbReference type="RefSeq" id="WP_144700138.1">
    <property type="nucleotide sequence ID" value="NZ_VNJJ01000004.1"/>
</dbReference>
<evidence type="ECO:0000256" key="5">
    <source>
        <dbReference type="ARBA" id="ARBA00022989"/>
    </source>
</evidence>
<protein>
    <submittedName>
        <fullName evidence="8">MOP flippase family protein</fullName>
    </submittedName>
</protein>
<evidence type="ECO:0000256" key="1">
    <source>
        <dbReference type="ARBA" id="ARBA00004651"/>
    </source>
</evidence>
<evidence type="ECO:0000313" key="9">
    <source>
        <dbReference type="Proteomes" id="UP000316330"/>
    </source>
</evidence>
<dbReference type="CDD" id="cd13127">
    <property type="entry name" value="MATE_tuaB_like"/>
    <property type="match status" value="1"/>
</dbReference>
<keyword evidence="9" id="KW-1185">Reference proteome</keyword>
<feature type="transmembrane region" description="Helical" evidence="7">
    <location>
        <begin position="114"/>
        <end position="135"/>
    </location>
</feature>
<sequence length="486" mass="54455">MTLRSKGITAIKWYSAASICITVFQLLQFIIVSRILEPSDYGLMAMIMAIVNISMGFCDMGFSNAIIQRQEISNNHLSSLYILNIMISSAVCLTVWLLAPLIAWFYQEPRLVELVHWMAFICVIPAIGQQFQILYQKEITFDATTKVEILSQIVSVLVAVVGAYMGYGVYALVWSFLVNVSVKSAGLVIIGLRIWKPTLHFSWTDVKEYMSFGIYQTGTSVLNTVNSRLDYLILGSTLGAEALGYYMFAYQLCMLPMQKLNPMIWQVSLPIYAKIQNQMDLLRKGYFQMMGMISYISPPIFFGLMVTAHVFVPLVFGAQWKPSIMIVQALSGVMLMQSLTTSSSLLAAKGQVNITFKFTLISLFIQLPGLAIGAYMGDVMGVAIAYLIVQACLFVIHYLFIIRRILGPCLRQYLGCMAQGLLCSSIMALCVLLINQFVSFDSEFIRLSIQVGAGVLLYVAIVYYFERDLLRSLLKMRAGKKSLTNQ</sequence>
<feature type="transmembrane region" description="Helical" evidence="7">
    <location>
        <begin position="292"/>
        <end position="312"/>
    </location>
</feature>
<evidence type="ECO:0000256" key="4">
    <source>
        <dbReference type="ARBA" id="ARBA00022692"/>
    </source>
</evidence>
<feature type="transmembrane region" description="Helical" evidence="7">
    <location>
        <begin position="43"/>
        <end position="67"/>
    </location>
</feature>
<keyword evidence="6 7" id="KW-0472">Membrane</keyword>
<comment type="subcellular location">
    <subcellularLocation>
        <location evidence="1">Cell membrane</location>
        <topology evidence="1">Multi-pass membrane protein</topology>
    </subcellularLocation>
</comment>